<dbReference type="GO" id="GO:0030170">
    <property type="term" value="F:pyridoxal phosphate binding"/>
    <property type="evidence" value="ECO:0007669"/>
    <property type="project" value="InterPro"/>
</dbReference>
<evidence type="ECO:0000313" key="9">
    <source>
        <dbReference type="EMBL" id="HHK68976.1"/>
    </source>
</evidence>
<dbReference type="Gene3D" id="3.90.1150.10">
    <property type="entry name" value="Aspartate Aminotransferase, domain 1"/>
    <property type="match status" value="1"/>
</dbReference>
<dbReference type="SUPFAM" id="SSF53383">
    <property type="entry name" value="PLP-dependent transferases"/>
    <property type="match status" value="1"/>
</dbReference>
<feature type="domain" description="Aminotransferase class I/classII large" evidence="8">
    <location>
        <begin position="71"/>
        <end position="381"/>
    </location>
</feature>
<comment type="cofactor">
    <cofactor evidence="1 7">
        <name>pyridoxal 5'-phosphate</name>
        <dbReference type="ChEBI" id="CHEBI:597326"/>
    </cofactor>
</comment>
<proteinExistence type="inferred from homology"/>
<dbReference type="AlphaFoldDB" id="A0A7C5LEY3"/>
<reference evidence="9" key="1">
    <citation type="journal article" date="2020" name="mSystems">
        <title>Genome- and Community-Level Interaction Insights into Carbon Utilization and Element Cycling Functions of Hydrothermarchaeota in Hydrothermal Sediment.</title>
        <authorList>
            <person name="Zhou Z."/>
            <person name="Liu Y."/>
            <person name="Xu W."/>
            <person name="Pan J."/>
            <person name="Luo Z.H."/>
            <person name="Li M."/>
        </authorList>
    </citation>
    <scope>NUCLEOTIDE SEQUENCE [LARGE SCALE GENOMIC DNA]</scope>
    <source>
        <strain evidence="9">SpSt-1056</strain>
    </source>
</reference>
<dbReference type="InterPro" id="IPR015421">
    <property type="entry name" value="PyrdxlP-dep_Trfase_major"/>
</dbReference>
<evidence type="ECO:0000256" key="7">
    <source>
        <dbReference type="HAMAP-Rule" id="MF_01023"/>
    </source>
</evidence>
<evidence type="ECO:0000256" key="5">
    <source>
        <dbReference type="ARBA" id="ARBA00022898"/>
    </source>
</evidence>
<dbReference type="Gene3D" id="3.40.640.10">
    <property type="entry name" value="Type I PLP-dependent aspartate aminotransferase-like (Major domain)"/>
    <property type="match status" value="1"/>
</dbReference>
<accession>A0A7C5LEY3</accession>
<dbReference type="PROSITE" id="PS00599">
    <property type="entry name" value="AA_TRANSFER_CLASS_2"/>
    <property type="match status" value="1"/>
</dbReference>
<dbReference type="EMBL" id="DRWN01000064">
    <property type="protein sequence ID" value="HHK68976.1"/>
    <property type="molecule type" value="Genomic_DNA"/>
</dbReference>
<dbReference type="Pfam" id="PF00155">
    <property type="entry name" value="Aminotran_1_2"/>
    <property type="match status" value="1"/>
</dbReference>
<sequence>MIQFIFKRFRAAITHILKMGETDVISMPRIRRELENFIPYSWETPTHEVAAKYGLKPESIIRMDLNTSPFQPKRWLASLSRNIQKIPVHLYPDASYQRLRQALAEYAETDIDEITVGNGADECLMMVSQTFMEKDGQALISYPSYSYFRVCAEIMGGKVVKVSRKPDFRDDVEGLLTAAKNNTQIVFLCSPNNPTGNLIEESELRKLLAELDAVIVVDEAYYEYCGKTFAGLVSSYSNLIVVRTMSKAFSLAGVRVGYAIAAEETIRKLNLVRPPNSVGVLSTALAQHALKKTSDVRKWVDKVVKERERVRNILEGDGRVKVYPSQANFLLIKFKEVNAGLVQQKLMQQGIVVRNLSDSVENSLRVTVLTRRENDRFLKALKNVLDEEALGGL</sequence>
<keyword evidence="5 7" id="KW-0663">Pyridoxal phosphate</keyword>
<evidence type="ECO:0000256" key="1">
    <source>
        <dbReference type="ARBA" id="ARBA00001933"/>
    </source>
</evidence>
<dbReference type="PANTHER" id="PTHR42885:SF2">
    <property type="entry name" value="HISTIDINOL-PHOSPHATE AMINOTRANSFERASE"/>
    <property type="match status" value="1"/>
</dbReference>
<evidence type="ECO:0000256" key="3">
    <source>
        <dbReference type="ARBA" id="ARBA00022605"/>
    </source>
</evidence>
<dbReference type="CDD" id="cd00609">
    <property type="entry name" value="AAT_like"/>
    <property type="match status" value="1"/>
</dbReference>
<keyword evidence="6 7" id="KW-0368">Histidine biosynthesis</keyword>
<dbReference type="InterPro" id="IPR015422">
    <property type="entry name" value="PyrdxlP-dep_Trfase_small"/>
</dbReference>
<dbReference type="UniPathway" id="UPA00031">
    <property type="reaction ID" value="UER00012"/>
</dbReference>
<dbReference type="HAMAP" id="MF_01023">
    <property type="entry name" value="HisC_aminotrans_2"/>
    <property type="match status" value="1"/>
</dbReference>
<comment type="similarity">
    <text evidence="7">Belongs to the class-II pyridoxal-phosphate-dependent aminotransferase family. Histidinol-phosphate aminotransferase subfamily.</text>
</comment>
<evidence type="ECO:0000256" key="2">
    <source>
        <dbReference type="ARBA" id="ARBA00022576"/>
    </source>
</evidence>
<comment type="pathway">
    <text evidence="7">Amino-acid biosynthesis; L-histidine biosynthesis; L-histidine from 5-phospho-alpha-D-ribose 1-diphosphate: step 7/9.</text>
</comment>
<dbReference type="InterPro" id="IPR005861">
    <property type="entry name" value="HisP_aminotrans"/>
</dbReference>
<organism evidence="9">
    <name type="scientific">Caldiarchaeum subterraneum</name>
    <dbReference type="NCBI Taxonomy" id="311458"/>
    <lineage>
        <taxon>Archaea</taxon>
        <taxon>Nitrososphaerota</taxon>
        <taxon>Candidatus Caldarchaeales</taxon>
        <taxon>Candidatus Caldarchaeaceae</taxon>
        <taxon>Candidatus Caldarchaeum</taxon>
    </lineage>
</organism>
<evidence type="ECO:0000256" key="4">
    <source>
        <dbReference type="ARBA" id="ARBA00022679"/>
    </source>
</evidence>
<dbReference type="NCBIfam" id="TIGR01141">
    <property type="entry name" value="hisC"/>
    <property type="match status" value="1"/>
</dbReference>
<evidence type="ECO:0000256" key="6">
    <source>
        <dbReference type="ARBA" id="ARBA00023102"/>
    </source>
</evidence>
<dbReference type="PANTHER" id="PTHR42885">
    <property type="entry name" value="HISTIDINOL-PHOSPHATE AMINOTRANSFERASE-RELATED"/>
    <property type="match status" value="1"/>
</dbReference>
<feature type="modified residue" description="N6-(pyridoxal phosphate)lysine" evidence="7">
    <location>
        <position position="247"/>
    </location>
</feature>
<name>A0A7C5LEY3_CALS0</name>
<dbReference type="InterPro" id="IPR001917">
    <property type="entry name" value="Aminotrans_II_pyridoxalP_BS"/>
</dbReference>
<keyword evidence="3 7" id="KW-0028">Amino-acid biosynthesis</keyword>
<dbReference type="EC" id="2.6.1.9" evidence="7"/>
<dbReference type="InterPro" id="IPR015424">
    <property type="entry name" value="PyrdxlP-dep_Trfase"/>
</dbReference>
<protein>
    <recommendedName>
        <fullName evidence="7">Histidinol-phosphate aminotransferase</fullName>
        <ecNumber evidence="7">2.6.1.9</ecNumber>
    </recommendedName>
    <alternativeName>
        <fullName evidence="7">Imidazole acetol-phosphate transaminase</fullName>
    </alternativeName>
</protein>
<gene>
    <name evidence="7 9" type="primary">hisC</name>
    <name evidence="9" type="ORF">ENM11_07505</name>
</gene>
<keyword evidence="4 7" id="KW-0808">Transferase</keyword>
<evidence type="ECO:0000259" key="8">
    <source>
        <dbReference type="Pfam" id="PF00155"/>
    </source>
</evidence>
<comment type="caution">
    <text evidence="9">The sequence shown here is derived from an EMBL/GenBank/DDBJ whole genome shotgun (WGS) entry which is preliminary data.</text>
</comment>
<dbReference type="InterPro" id="IPR004839">
    <property type="entry name" value="Aminotransferase_I/II_large"/>
</dbReference>
<dbReference type="GO" id="GO:0004400">
    <property type="term" value="F:histidinol-phosphate transaminase activity"/>
    <property type="evidence" value="ECO:0007669"/>
    <property type="project" value="UniProtKB-UniRule"/>
</dbReference>
<comment type="catalytic activity">
    <reaction evidence="7">
        <text>L-histidinol phosphate + 2-oxoglutarate = 3-(imidazol-4-yl)-2-oxopropyl phosphate + L-glutamate</text>
        <dbReference type="Rhea" id="RHEA:23744"/>
        <dbReference type="ChEBI" id="CHEBI:16810"/>
        <dbReference type="ChEBI" id="CHEBI:29985"/>
        <dbReference type="ChEBI" id="CHEBI:57766"/>
        <dbReference type="ChEBI" id="CHEBI:57980"/>
        <dbReference type="EC" id="2.6.1.9"/>
    </reaction>
</comment>
<keyword evidence="2 7" id="KW-0032">Aminotransferase</keyword>
<dbReference type="GO" id="GO:0000105">
    <property type="term" value="P:L-histidine biosynthetic process"/>
    <property type="evidence" value="ECO:0007669"/>
    <property type="project" value="UniProtKB-UniRule"/>
</dbReference>